<organism evidence="8 9">
    <name type="scientific">Fundicoccus ignavus</name>
    <dbReference type="NCBI Taxonomy" id="2664442"/>
    <lineage>
        <taxon>Bacteria</taxon>
        <taxon>Bacillati</taxon>
        <taxon>Bacillota</taxon>
        <taxon>Bacilli</taxon>
        <taxon>Lactobacillales</taxon>
        <taxon>Aerococcaceae</taxon>
        <taxon>Fundicoccus</taxon>
    </lineage>
</organism>
<gene>
    <name evidence="8" type="ORF">GIY09_05055</name>
</gene>
<dbReference type="Pfam" id="PF12229">
    <property type="entry name" value="PG_binding_4"/>
    <property type="match status" value="1"/>
</dbReference>
<comment type="caution">
    <text evidence="8">The sequence shown here is derived from an EMBL/GenBank/DDBJ whole genome shotgun (WGS) entry which is preliminary data.</text>
</comment>
<name>A0A6I2GEZ1_9LACT</name>
<keyword evidence="3 6" id="KW-0133">Cell shape</keyword>
<feature type="active site" description="Proton donor/acceptor" evidence="6">
    <location>
        <position position="414"/>
    </location>
</feature>
<proteinExistence type="predicted"/>
<dbReference type="RefSeq" id="WP_153863369.1">
    <property type="nucleotide sequence ID" value="NZ_WJQS01000003.1"/>
</dbReference>
<dbReference type="InterPro" id="IPR038054">
    <property type="entry name" value="LD_TPept-like_central_sf"/>
</dbReference>
<keyword evidence="4 6" id="KW-0573">Peptidoglycan synthesis</keyword>
<keyword evidence="5 6" id="KW-0961">Cell wall biogenesis/degradation</keyword>
<dbReference type="Gene3D" id="2.40.440.10">
    <property type="entry name" value="L,D-transpeptidase catalytic domain-like"/>
    <property type="match status" value="1"/>
</dbReference>
<dbReference type="Pfam" id="PF03734">
    <property type="entry name" value="YkuD"/>
    <property type="match status" value="1"/>
</dbReference>
<evidence type="ECO:0000256" key="2">
    <source>
        <dbReference type="ARBA" id="ARBA00022679"/>
    </source>
</evidence>
<reference evidence="8 9" key="1">
    <citation type="submission" date="2019-11" db="EMBL/GenBank/DDBJ databases">
        <title>Characterisation of Fundicoccus ignavus gen. nov. sp. nov., a novel genus of the family Aerococcaceae isolated from bulk tank milk.</title>
        <authorList>
            <person name="Siebert A."/>
            <person name="Huptas C."/>
            <person name="Wenning M."/>
            <person name="Scherer S."/>
            <person name="Doll E.V."/>
        </authorList>
    </citation>
    <scope>NUCLEOTIDE SEQUENCE [LARGE SCALE GENOMIC DNA]</scope>
    <source>
        <strain evidence="8 9">WS4759</strain>
    </source>
</reference>
<dbReference type="InterPro" id="IPR038063">
    <property type="entry name" value="Transpep_catalytic_dom"/>
</dbReference>
<keyword evidence="2" id="KW-0808">Transferase</keyword>
<dbReference type="CDD" id="cd16913">
    <property type="entry name" value="YkuD_like"/>
    <property type="match status" value="1"/>
</dbReference>
<dbReference type="GO" id="GO:0016740">
    <property type="term" value="F:transferase activity"/>
    <property type="evidence" value="ECO:0007669"/>
    <property type="project" value="UniProtKB-KW"/>
</dbReference>
<dbReference type="InterPro" id="IPR022029">
    <property type="entry name" value="YoaR-like_PG-bd"/>
</dbReference>
<dbReference type="GO" id="GO:0005576">
    <property type="term" value="C:extracellular region"/>
    <property type="evidence" value="ECO:0007669"/>
    <property type="project" value="TreeGrafter"/>
</dbReference>
<dbReference type="GO" id="GO:0071972">
    <property type="term" value="F:peptidoglycan L,D-transpeptidase activity"/>
    <property type="evidence" value="ECO:0007669"/>
    <property type="project" value="TreeGrafter"/>
</dbReference>
<dbReference type="EMBL" id="WJQS01000003">
    <property type="protein sequence ID" value="MRI85244.1"/>
    <property type="molecule type" value="Genomic_DNA"/>
</dbReference>
<dbReference type="InterPro" id="IPR005490">
    <property type="entry name" value="LD_TPept_cat_dom"/>
</dbReference>
<dbReference type="SUPFAM" id="SSF141523">
    <property type="entry name" value="L,D-transpeptidase catalytic domain-like"/>
    <property type="match status" value="1"/>
</dbReference>
<evidence type="ECO:0000313" key="8">
    <source>
        <dbReference type="EMBL" id="MRI85244.1"/>
    </source>
</evidence>
<sequence>MKKGLIITGVTLLGLGATYLTGVGYYSNRFVANTTFGTVDISNLTLVKAQEKLEADLNEREIVLTENEVEVARIKVSDLNGEYNTESNLESVYQSQDPIVWVTSYFEEEAFEDVLADQVAFNAENIKEVLAANGITNDNREAAVNATIDYSDEDGYFIESGVKGTEIDYDKLGASIVNTVEANENTIELEDVYAEPTIDEESEIVTSVMGTIEDFSDIQLTLQVAGNDITIPQSIIESWIYFDSNNELLVDYDLVYEYVNSLNDEYATYNKTRQFISTLQGEVTVQPGILGWGIDTEAETQAIIDDLYAGVDVTREPAVFSSGGNANSADEIGNTYIEIDLTYQMMYLYVDGELIVGTDIVSGKLGAETVPGANAVNEMLSNTNLVGYNQFSKVEYSVPVSYWIRFDNNAQGIHDASWQSSFGGSAWQYSGSLGCINTPYWAVETIYYNVSYGTPVLVFY</sequence>
<dbReference type="GO" id="GO:0071555">
    <property type="term" value="P:cell wall organization"/>
    <property type="evidence" value="ECO:0007669"/>
    <property type="project" value="UniProtKB-UniRule"/>
</dbReference>
<feature type="domain" description="L,D-TPase catalytic" evidence="7">
    <location>
        <begin position="335"/>
        <end position="459"/>
    </location>
</feature>
<feature type="active site" description="Nucleophile" evidence="6">
    <location>
        <position position="435"/>
    </location>
</feature>
<dbReference type="PANTHER" id="PTHR30582:SF33">
    <property type="entry name" value="EXPORTED PROTEIN"/>
    <property type="match status" value="1"/>
</dbReference>
<dbReference type="InterPro" id="IPR050979">
    <property type="entry name" value="LD-transpeptidase"/>
</dbReference>
<dbReference type="Proteomes" id="UP000430975">
    <property type="component" value="Unassembled WGS sequence"/>
</dbReference>
<evidence type="ECO:0000313" key="9">
    <source>
        <dbReference type="Proteomes" id="UP000430975"/>
    </source>
</evidence>
<keyword evidence="9" id="KW-1185">Reference proteome</keyword>
<dbReference type="PANTHER" id="PTHR30582">
    <property type="entry name" value="L,D-TRANSPEPTIDASE"/>
    <property type="match status" value="1"/>
</dbReference>
<evidence type="ECO:0000256" key="1">
    <source>
        <dbReference type="ARBA" id="ARBA00004752"/>
    </source>
</evidence>
<comment type="pathway">
    <text evidence="1 6">Cell wall biogenesis; peptidoglycan biosynthesis.</text>
</comment>
<evidence type="ECO:0000256" key="5">
    <source>
        <dbReference type="ARBA" id="ARBA00023316"/>
    </source>
</evidence>
<dbReference type="AlphaFoldDB" id="A0A6I2GEZ1"/>
<dbReference type="GO" id="GO:0018104">
    <property type="term" value="P:peptidoglycan-protein cross-linking"/>
    <property type="evidence" value="ECO:0007669"/>
    <property type="project" value="TreeGrafter"/>
</dbReference>
<evidence type="ECO:0000256" key="6">
    <source>
        <dbReference type="PROSITE-ProRule" id="PRU01373"/>
    </source>
</evidence>
<dbReference type="Gene3D" id="3.10.20.800">
    <property type="match status" value="1"/>
</dbReference>
<protein>
    <submittedName>
        <fullName evidence="8">L,D-transpeptidase family protein</fullName>
    </submittedName>
</protein>
<evidence type="ECO:0000256" key="3">
    <source>
        <dbReference type="ARBA" id="ARBA00022960"/>
    </source>
</evidence>
<accession>A0A6I2GEZ1</accession>
<evidence type="ECO:0000256" key="4">
    <source>
        <dbReference type="ARBA" id="ARBA00022984"/>
    </source>
</evidence>
<dbReference type="SUPFAM" id="SSF143985">
    <property type="entry name" value="L,D-transpeptidase pre-catalytic domain-like"/>
    <property type="match status" value="1"/>
</dbReference>
<dbReference type="GO" id="GO:0008360">
    <property type="term" value="P:regulation of cell shape"/>
    <property type="evidence" value="ECO:0007669"/>
    <property type="project" value="UniProtKB-UniRule"/>
</dbReference>
<dbReference type="UniPathway" id="UPA00219"/>
<dbReference type="PROSITE" id="PS52029">
    <property type="entry name" value="LD_TPASE"/>
    <property type="match status" value="1"/>
</dbReference>
<evidence type="ECO:0000259" key="7">
    <source>
        <dbReference type="PROSITE" id="PS52029"/>
    </source>
</evidence>